<keyword evidence="2" id="KW-0645">Protease</keyword>
<evidence type="ECO:0000256" key="5">
    <source>
        <dbReference type="ARBA" id="ARBA00022722"/>
    </source>
</evidence>
<dbReference type="CDD" id="cd09274">
    <property type="entry name" value="RNase_HI_RT_Ty3"/>
    <property type="match status" value="1"/>
</dbReference>
<dbReference type="EMBL" id="BFEA01000422">
    <property type="protein sequence ID" value="GBG82905.1"/>
    <property type="molecule type" value="Genomic_DNA"/>
</dbReference>
<feature type="coiled-coil region" evidence="9">
    <location>
        <begin position="102"/>
        <end position="157"/>
    </location>
</feature>
<feature type="compositionally biased region" description="Basic and acidic residues" evidence="10">
    <location>
        <begin position="1"/>
        <end position="13"/>
    </location>
</feature>
<dbReference type="AlphaFoldDB" id="A0A388LL03"/>
<keyword evidence="8" id="KW-0695">RNA-directed DNA polymerase</keyword>
<keyword evidence="7" id="KW-0378">Hydrolase</keyword>
<evidence type="ECO:0000256" key="10">
    <source>
        <dbReference type="SAM" id="MobiDB-lite"/>
    </source>
</evidence>
<dbReference type="Pfam" id="PF13650">
    <property type="entry name" value="Asp_protease_2"/>
    <property type="match status" value="1"/>
</dbReference>
<dbReference type="GO" id="GO:0004519">
    <property type="term" value="F:endonuclease activity"/>
    <property type="evidence" value="ECO:0007669"/>
    <property type="project" value="UniProtKB-KW"/>
</dbReference>
<keyword evidence="3" id="KW-0808">Transferase</keyword>
<dbReference type="Pfam" id="PF17917">
    <property type="entry name" value="RT_RNaseH"/>
    <property type="match status" value="1"/>
</dbReference>
<keyword evidence="13" id="KW-1185">Reference proteome</keyword>
<evidence type="ECO:0000256" key="6">
    <source>
        <dbReference type="ARBA" id="ARBA00022759"/>
    </source>
</evidence>
<dbReference type="InterPro" id="IPR043128">
    <property type="entry name" value="Rev_trsase/Diguanyl_cyclase"/>
</dbReference>
<dbReference type="Gene3D" id="3.10.10.10">
    <property type="entry name" value="HIV Type 1 Reverse Transcriptase, subunit A, domain 1"/>
    <property type="match status" value="1"/>
</dbReference>
<dbReference type="CDD" id="cd00303">
    <property type="entry name" value="retropepsin_like"/>
    <property type="match status" value="1"/>
</dbReference>
<reference evidence="12 13" key="1">
    <citation type="journal article" date="2018" name="Cell">
        <title>The Chara Genome: Secondary Complexity and Implications for Plant Terrestrialization.</title>
        <authorList>
            <person name="Nishiyama T."/>
            <person name="Sakayama H."/>
            <person name="Vries J.D."/>
            <person name="Buschmann H."/>
            <person name="Saint-Marcoux D."/>
            <person name="Ullrich K.K."/>
            <person name="Haas F.B."/>
            <person name="Vanderstraeten L."/>
            <person name="Becker D."/>
            <person name="Lang D."/>
            <person name="Vosolsobe S."/>
            <person name="Rombauts S."/>
            <person name="Wilhelmsson P.K.I."/>
            <person name="Janitza P."/>
            <person name="Kern R."/>
            <person name="Heyl A."/>
            <person name="Rumpler F."/>
            <person name="Villalobos L.I.A.C."/>
            <person name="Clay J.M."/>
            <person name="Skokan R."/>
            <person name="Toyoda A."/>
            <person name="Suzuki Y."/>
            <person name="Kagoshima H."/>
            <person name="Schijlen E."/>
            <person name="Tajeshwar N."/>
            <person name="Catarino B."/>
            <person name="Hetherington A.J."/>
            <person name="Saltykova A."/>
            <person name="Bonnot C."/>
            <person name="Breuninger H."/>
            <person name="Symeonidi A."/>
            <person name="Radhakrishnan G.V."/>
            <person name="Van Nieuwerburgh F."/>
            <person name="Deforce D."/>
            <person name="Chang C."/>
            <person name="Karol K.G."/>
            <person name="Hedrich R."/>
            <person name="Ulvskov P."/>
            <person name="Glockner G."/>
            <person name="Delwiche C.F."/>
            <person name="Petrasek J."/>
            <person name="Van de Peer Y."/>
            <person name="Friml J."/>
            <person name="Beilby M."/>
            <person name="Dolan L."/>
            <person name="Kohara Y."/>
            <person name="Sugano S."/>
            <person name="Fujiyama A."/>
            <person name="Delaux P.-M."/>
            <person name="Quint M."/>
            <person name="TheiBen G."/>
            <person name="Hagemann M."/>
            <person name="Harholt J."/>
            <person name="Dunand C."/>
            <person name="Zachgo S."/>
            <person name="Langdale J."/>
            <person name="Maumus F."/>
            <person name="Straeten D.V.D."/>
            <person name="Gould S.B."/>
            <person name="Rensing S.A."/>
        </authorList>
    </citation>
    <scope>NUCLEOTIDE SEQUENCE [LARGE SCALE GENOMIC DNA]</scope>
    <source>
        <strain evidence="12 13">S276</strain>
    </source>
</reference>
<dbReference type="PANTHER" id="PTHR37984:SF5">
    <property type="entry name" value="PROTEIN NYNRIN-LIKE"/>
    <property type="match status" value="1"/>
</dbReference>
<feature type="region of interest" description="Disordered" evidence="10">
    <location>
        <begin position="1"/>
        <end position="79"/>
    </location>
</feature>
<dbReference type="InterPro" id="IPR021109">
    <property type="entry name" value="Peptidase_aspartic_dom_sf"/>
</dbReference>
<keyword evidence="4" id="KW-0548">Nucleotidyltransferase</keyword>
<sequence length="1183" mass="135254">MAAILQERKEKKEAKKKAVKEEQAAKLKKIEEEMAREKERIQKEEEEKLKEVEEEEDEGPPLERRRGQHSGNKDEEMEKQISEWVANLSLGEEEEVAMYIPKDDQEAALKKCEAEKDVLKRQAMEDEQRMEWKLAMMREKKRRVEAASEAVKELEEVQKVSLKLTPQVDLERKVEILAQSVERLAKIPEQQYEFSRSQDIAVRSMRMGFRDFARELIGAVGAEVNHRLEKTERFCVGAIEGVKVAAPKEEEARHPRREPVKVKFPDSYSGKREENFDNWEANVKTYVHLQQVSPDQHVLIAIHALRDEAASFARSLVRAANCNDDAVAYSSFTSLTEFMKLLRERFADVARSVKASDRLQTIHARKWKSARALKSTMDELVAVPDHGVTDTQLVGLFYRAMPEAFRGHFFAKSEDPTTTYDSLSREVVAFEAKSMSVSTSGTRTWTRETPTPHVPMAEVAGRCLDSCPETACVRVSLDTSLTGVAKELKERMPAWVKMKKENKGQLILVDTEIFRGRVGALVDSGATCSYISRKALQKLKVGLKVQKLADPIISILADNRTTVVGEYVEGIHAYFRLEKDGKVEKVLHSLTLLVEDSLPFDIVLGMDWGEAAGATLHLKEHECRLPSSSGEAKAARLFHVSGVENPLAHCCLSAPAFARLVKKEKLEEQVFVAYVRPVTEPTEEKSTDPAIAKLLEEFKDLTESLIGVVPRPIQHRIEIEPGSRTPKGAVYRMSPRELEELRKQLDELLEKGWIRPSSSPFGAPVLFVPKKEGELRMCIDYRGLNAITVKNVEPLPRIDDLLDRVQGAKYFSKIDLKSGYHQIEVHPDDQYKTTFRTRYGHYEFIVMPFGLTNAPATFQCYMNDLFRPWLDRFVVVYLNDILVFSRTLEERQGHLRQALEKLREANFKINAKKCDWAKTQVLYLGHVLDGDGVKPEDGKIAAIRDWPTPCTLTELRSFLGLANYYRKFVRNFSTIVAPLRRLLRKETIKKWDKDCTSAMKKLKQALIEYPILKVVDPFLPFVVTTDASQYDIGAVLQQDDGNGYRPVEFMSARMPSEKVATSTYERELYALGQALDHWKHYLLGRHFKVYSDHETLRWSKTQAKMTPKLTRWAAEIDRYDFELKPVKGKYNVVADALSRRADYFGAVVHYLDIGKDLQQKVREAYAQDPIYSDLLKKVKEAQD</sequence>
<dbReference type="FunFam" id="3.30.70.270:FF:000020">
    <property type="entry name" value="Transposon Tf2-6 polyprotein-like Protein"/>
    <property type="match status" value="1"/>
</dbReference>
<feature type="compositionally biased region" description="Basic and acidic residues" evidence="10">
    <location>
        <begin position="61"/>
        <end position="79"/>
    </location>
</feature>
<dbReference type="InterPro" id="IPR041373">
    <property type="entry name" value="RT_RNaseH"/>
</dbReference>
<dbReference type="FunFam" id="3.10.10.10:FF:000007">
    <property type="entry name" value="Retrovirus-related Pol polyprotein from transposon 17.6-like Protein"/>
    <property type="match status" value="1"/>
</dbReference>
<evidence type="ECO:0000256" key="8">
    <source>
        <dbReference type="ARBA" id="ARBA00022918"/>
    </source>
</evidence>
<keyword evidence="9" id="KW-0175">Coiled coil</keyword>
<organism evidence="12 13">
    <name type="scientific">Chara braunii</name>
    <name type="common">Braun's stonewort</name>
    <dbReference type="NCBI Taxonomy" id="69332"/>
    <lineage>
        <taxon>Eukaryota</taxon>
        <taxon>Viridiplantae</taxon>
        <taxon>Streptophyta</taxon>
        <taxon>Charophyceae</taxon>
        <taxon>Charales</taxon>
        <taxon>Characeae</taxon>
        <taxon>Chara</taxon>
    </lineage>
</organism>
<comment type="caution">
    <text evidence="12">The sequence shown here is derived from an EMBL/GenBank/DDBJ whole genome shotgun (WGS) entry which is preliminary data.</text>
</comment>
<feature type="domain" description="Reverse transcriptase" evidence="11">
    <location>
        <begin position="749"/>
        <end position="928"/>
    </location>
</feature>
<evidence type="ECO:0000256" key="7">
    <source>
        <dbReference type="ARBA" id="ARBA00022801"/>
    </source>
</evidence>
<dbReference type="GO" id="GO:0003964">
    <property type="term" value="F:RNA-directed DNA polymerase activity"/>
    <property type="evidence" value="ECO:0007669"/>
    <property type="project" value="UniProtKB-KW"/>
</dbReference>
<dbReference type="GO" id="GO:0006508">
    <property type="term" value="P:proteolysis"/>
    <property type="evidence" value="ECO:0007669"/>
    <property type="project" value="UniProtKB-KW"/>
</dbReference>
<dbReference type="Gene3D" id="3.30.70.270">
    <property type="match status" value="2"/>
</dbReference>
<evidence type="ECO:0000256" key="4">
    <source>
        <dbReference type="ARBA" id="ARBA00022695"/>
    </source>
</evidence>
<proteinExistence type="predicted"/>
<evidence type="ECO:0000259" key="11">
    <source>
        <dbReference type="PROSITE" id="PS50878"/>
    </source>
</evidence>
<dbReference type="InterPro" id="IPR001969">
    <property type="entry name" value="Aspartic_peptidase_AS"/>
</dbReference>
<keyword evidence="5" id="KW-0540">Nuclease</keyword>
<dbReference type="GO" id="GO:0004190">
    <property type="term" value="F:aspartic-type endopeptidase activity"/>
    <property type="evidence" value="ECO:0007669"/>
    <property type="project" value="InterPro"/>
</dbReference>
<dbReference type="Proteomes" id="UP000265515">
    <property type="component" value="Unassembled WGS sequence"/>
</dbReference>
<feature type="compositionally biased region" description="Basic and acidic residues" evidence="10">
    <location>
        <begin position="19"/>
        <end position="51"/>
    </location>
</feature>
<dbReference type="PROSITE" id="PS00141">
    <property type="entry name" value="ASP_PROTEASE"/>
    <property type="match status" value="1"/>
</dbReference>
<dbReference type="PANTHER" id="PTHR37984">
    <property type="entry name" value="PROTEIN CBG26694"/>
    <property type="match status" value="1"/>
</dbReference>
<dbReference type="InterPro" id="IPR043502">
    <property type="entry name" value="DNA/RNA_pol_sf"/>
</dbReference>
<dbReference type="SUPFAM" id="SSF56672">
    <property type="entry name" value="DNA/RNA polymerases"/>
    <property type="match status" value="1"/>
</dbReference>
<dbReference type="Gramene" id="GBG82905">
    <property type="protein sequence ID" value="GBG82905"/>
    <property type="gene ID" value="CBR_g36432"/>
</dbReference>
<name>A0A388LL03_CHABU</name>
<keyword evidence="6" id="KW-0255">Endonuclease</keyword>
<evidence type="ECO:0000313" key="12">
    <source>
        <dbReference type="EMBL" id="GBG82905.1"/>
    </source>
</evidence>
<dbReference type="PROSITE" id="PS50878">
    <property type="entry name" value="RT_POL"/>
    <property type="match status" value="1"/>
</dbReference>
<dbReference type="Pfam" id="PF00078">
    <property type="entry name" value="RVT_1"/>
    <property type="match status" value="1"/>
</dbReference>
<dbReference type="EC" id="2.7.7.49" evidence="1"/>
<evidence type="ECO:0000256" key="1">
    <source>
        <dbReference type="ARBA" id="ARBA00012493"/>
    </source>
</evidence>
<dbReference type="InterPro" id="IPR050951">
    <property type="entry name" value="Retrovirus_Pol_polyprotein"/>
</dbReference>
<gene>
    <name evidence="12" type="ORF">CBR_g36432</name>
</gene>
<dbReference type="CDD" id="cd01647">
    <property type="entry name" value="RT_LTR"/>
    <property type="match status" value="1"/>
</dbReference>
<evidence type="ECO:0000313" key="13">
    <source>
        <dbReference type="Proteomes" id="UP000265515"/>
    </source>
</evidence>
<protein>
    <recommendedName>
        <fullName evidence="1">RNA-directed DNA polymerase</fullName>
        <ecNumber evidence="1">2.7.7.49</ecNumber>
    </recommendedName>
</protein>
<accession>A0A388LL03</accession>
<evidence type="ECO:0000256" key="3">
    <source>
        <dbReference type="ARBA" id="ARBA00022679"/>
    </source>
</evidence>
<dbReference type="Gene3D" id="2.40.70.10">
    <property type="entry name" value="Acid Proteases"/>
    <property type="match status" value="1"/>
</dbReference>
<dbReference type="InterPro" id="IPR000477">
    <property type="entry name" value="RT_dom"/>
</dbReference>
<evidence type="ECO:0000256" key="9">
    <source>
        <dbReference type="SAM" id="Coils"/>
    </source>
</evidence>
<evidence type="ECO:0000256" key="2">
    <source>
        <dbReference type="ARBA" id="ARBA00022670"/>
    </source>
</evidence>